<name>A0AA38CQP2_TAXCH</name>
<dbReference type="InterPro" id="IPR011990">
    <property type="entry name" value="TPR-like_helical_dom_sf"/>
</dbReference>
<feature type="repeat" description="PPR" evidence="4">
    <location>
        <begin position="46"/>
        <end position="80"/>
    </location>
</feature>
<evidence type="ECO:0000256" key="2">
    <source>
        <dbReference type="ARBA" id="ARBA00022737"/>
    </source>
</evidence>
<dbReference type="SUPFAM" id="SSF118196">
    <property type="entry name" value="YaeB-like"/>
    <property type="match status" value="1"/>
</dbReference>
<dbReference type="PANTHER" id="PTHR12818:SF0">
    <property type="entry name" value="TRNA (ADENINE(37)-N6)-METHYLTRANSFERASE"/>
    <property type="match status" value="1"/>
</dbReference>
<dbReference type="InterPro" id="IPR036413">
    <property type="entry name" value="YaeB-like_sf"/>
</dbReference>
<keyword evidence="7" id="KW-1185">Reference proteome</keyword>
<dbReference type="InterPro" id="IPR040372">
    <property type="entry name" value="YaeB-like"/>
</dbReference>
<accession>A0AA38CQP2</accession>
<dbReference type="AlphaFoldDB" id="A0AA38CQP2"/>
<gene>
    <name evidence="6" type="ORF">KI387_008710</name>
</gene>
<comment type="similarity">
    <text evidence="3">Belongs to the tRNA methyltransferase O family.</text>
</comment>
<dbReference type="InterPro" id="IPR023370">
    <property type="entry name" value="TrmO-like_N"/>
</dbReference>
<evidence type="ECO:0000256" key="3">
    <source>
        <dbReference type="ARBA" id="ARBA00033753"/>
    </source>
</evidence>
<feature type="domain" description="TsaA-like" evidence="5">
    <location>
        <begin position="164"/>
        <end position="273"/>
    </location>
</feature>
<evidence type="ECO:0000313" key="7">
    <source>
        <dbReference type="Proteomes" id="UP000824469"/>
    </source>
</evidence>
<evidence type="ECO:0000259" key="5">
    <source>
        <dbReference type="PROSITE" id="PS51668"/>
    </source>
</evidence>
<sequence length="273" mass="30524">MDICQTIMEKGLLADVEVAGALGDMFAKYGNMHRACELFDEMPGRNVVSWTTMIPGYAEDGFVETALEPFKQIQLAGLKSHSTTFAAIFLACVKIGELEQRAVHRWRRQMTILHKRIKDLESSLQTALQNRQAERKGRIRAQQELRNALTEKTGVDTKFTSYPMTPIGIIQSCFSTRNGTPRQPLLVPSARACLILYSGGIPLASLEGLGEYSHCWILYVFHMNTDLSRLWEQPAHSNFKAKVRVPRLQGGKKGVLATRSPHRPCPIGLTVAK</sequence>
<keyword evidence="1" id="KW-0949">S-adenosyl-L-methionine</keyword>
<evidence type="ECO:0000313" key="6">
    <source>
        <dbReference type="EMBL" id="KAH9304306.1"/>
    </source>
</evidence>
<dbReference type="Proteomes" id="UP000824469">
    <property type="component" value="Unassembled WGS sequence"/>
</dbReference>
<dbReference type="PANTHER" id="PTHR12818">
    <property type="entry name" value="TRNA (ADENINE(37)-N6)-METHYLTRANSFERASE"/>
    <property type="match status" value="1"/>
</dbReference>
<protein>
    <recommendedName>
        <fullName evidence="5">TsaA-like domain-containing protein</fullName>
    </recommendedName>
</protein>
<dbReference type="PROSITE" id="PS51375">
    <property type="entry name" value="PPR"/>
    <property type="match status" value="1"/>
</dbReference>
<dbReference type="Gene3D" id="1.25.40.10">
    <property type="entry name" value="Tetratricopeptide repeat domain"/>
    <property type="match status" value="1"/>
</dbReference>
<dbReference type="InterPro" id="IPR036414">
    <property type="entry name" value="YaeB_N_sf"/>
</dbReference>
<reference evidence="6 7" key="1">
    <citation type="journal article" date="2021" name="Nat. Plants">
        <title>The Taxus genome provides insights into paclitaxel biosynthesis.</title>
        <authorList>
            <person name="Xiong X."/>
            <person name="Gou J."/>
            <person name="Liao Q."/>
            <person name="Li Y."/>
            <person name="Zhou Q."/>
            <person name="Bi G."/>
            <person name="Li C."/>
            <person name="Du R."/>
            <person name="Wang X."/>
            <person name="Sun T."/>
            <person name="Guo L."/>
            <person name="Liang H."/>
            <person name="Lu P."/>
            <person name="Wu Y."/>
            <person name="Zhang Z."/>
            <person name="Ro D.K."/>
            <person name="Shang Y."/>
            <person name="Huang S."/>
            <person name="Yan J."/>
        </authorList>
    </citation>
    <scope>NUCLEOTIDE SEQUENCE [LARGE SCALE GENOMIC DNA]</scope>
    <source>
        <strain evidence="6">Ta-2019</strain>
    </source>
</reference>
<organism evidence="6 7">
    <name type="scientific">Taxus chinensis</name>
    <name type="common">Chinese yew</name>
    <name type="synonym">Taxus wallichiana var. chinensis</name>
    <dbReference type="NCBI Taxonomy" id="29808"/>
    <lineage>
        <taxon>Eukaryota</taxon>
        <taxon>Viridiplantae</taxon>
        <taxon>Streptophyta</taxon>
        <taxon>Embryophyta</taxon>
        <taxon>Tracheophyta</taxon>
        <taxon>Spermatophyta</taxon>
        <taxon>Pinopsida</taxon>
        <taxon>Pinidae</taxon>
        <taxon>Conifers II</taxon>
        <taxon>Cupressales</taxon>
        <taxon>Taxaceae</taxon>
        <taxon>Taxus</taxon>
    </lineage>
</organism>
<evidence type="ECO:0000256" key="1">
    <source>
        <dbReference type="ARBA" id="ARBA00022691"/>
    </source>
</evidence>
<dbReference type="PROSITE" id="PS51668">
    <property type="entry name" value="TSAA_2"/>
    <property type="match status" value="1"/>
</dbReference>
<dbReference type="EMBL" id="JAHRHJ020000008">
    <property type="protein sequence ID" value="KAH9304306.1"/>
    <property type="molecule type" value="Genomic_DNA"/>
</dbReference>
<comment type="caution">
    <text evidence="6">The sequence shown here is derived from an EMBL/GenBank/DDBJ whole genome shotgun (WGS) entry which is preliminary data.</text>
</comment>
<dbReference type="Pfam" id="PF01980">
    <property type="entry name" value="TrmO_N"/>
    <property type="match status" value="1"/>
</dbReference>
<dbReference type="Pfam" id="PF01535">
    <property type="entry name" value="PPR"/>
    <property type="match status" value="2"/>
</dbReference>
<feature type="non-terminal residue" evidence="6">
    <location>
        <position position="1"/>
    </location>
</feature>
<keyword evidence="2" id="KW-0677">Repeat</keyword>
<proteinExistence type="inferred from homology"/>
<evidence type="ECO:0000256" key="4">
    <source>
        <dbReference type="PROSITE-ProRule" id="PRU00708"/>
    </source>
</evidence>
<dbReference type="Gene3D" id="2.40.30.70">
    <property type="entry name" value="YaeB-like"/>
    <property type="match status" value="1"/>
</dbReference>
<dbReference type="InterPro" id="IPR002885">
    <property type="entry name" value="PPR_rpt"/>
</dbReference>